<dbReference type="Pfam" id="PF05024">
    <property type="entry name" value="Gpi1"/>
    <property type="match status" value="1"/>
</dbReference>
<evidence type="ECO:0000313" key="2">
    <source>
        <dbReference type="EMBL" id="KAK5778446.1"/>
    </source>
</evidence>
<dbReference type="GO" id="GO:0016020">
    <property type="term" value="C:membrane"/>
    <property type="evidence" value="ECO:0007669"/>
    <property type="project" value="InterPro"/>
</dbReference>
<keyword evidence="1" id="KW-0812">Transmembrane</keyword>
<proteinExistence type="predicted"/>
<feature type="transmembrane region" description="Helical" evidence="1">
    <location>
        <begin position="264"/>
        <end position="292"/>
    </location>
</feature>
<dbReference type="PANTHER" id="PTHR21329">
    <property type="entry name" value="PHOSPHATIDYLINOSITOL N-ACETYLGLUCOSAMINYLTRANSFERASE SUBUNIT Q-RELATED"/>
    <property type="match status" value="1"/>
</dbReference>
<organism evidence="2 3">
    <name type="scientific">Arxiozyma heterogenica</name>
    <dbReference type="NCBI Taxonomy" id="278026"/>
    <lineage>
        <taxon>Eukaryota</taxon>
        <taxon>Fungi</taxon>
        <taxon>Dikarya</taxon>
        <taxon>Ascomycota</taxon>
        <taxon>Saccharomycotina</taxon>
        <taxon>Saccharomycetes</taxon>
        <taxon>Saccharomycetales</taxon>
        <taxon>Saccharomycetaceae</taxon>
        <taxon>Arxiozyma</taxon>
    </lineage>
</organism>
<dbReference type="InterPro" id="IPR007720">
    <property type="entry name" value="PigQ/GPI1"/>
</dbReference>
<dbReference type="AlphaFoldDB" id="A0AAN7W0E3"/>
<feature type="transmembrane region" description="Helical" evidence="1">
    <location>
        <begin position="164"/>
        <end position="183"/>
    </location>
</feature>
<name>A0AAN7W0E3_9SACH</name>
<dbReference type="Proteomes" id="UP001306508">
    <property type="component" value="Unassembled WGS sequence"/>
</dbReference>
<keyword evidence="3" id="KW-1185">Reference proteome</keyword>
<accession>A0AAN7W0E3</accession>
<reference evidence="3" key="1">
    <citation type="submission" date="2023-07" db="EMBL/GenBank/DDBJ databases">
        <title>A draft genome of Kazachstania heterogenica Y-27499.</title>
        <authorList>
            <person name="Donic C."/>
            <person name="Kralova J.S."/>
            <person name="Fidel L."/>
            <person name="Ben-Dor S."/>
            <person name="Jung S."/>
        </authorList>
    </citation>
    <scope>NUCLEOTIDE SEQUENCE [LARGE SCALE GENOMIC DNA]</scope>
    <source>
        <strain evidence="3">Y27499</strain>
    </source>
</reference>
<feature type="transmembrane region" description="Helical" evidence="1">
    <location>
        <begin position="365"/>
        <end position="390"/>
    </location>
</feature>
<dbReference type="GO" id="GO:0005783">
    <property type="term" value="C:endoplasmic reticulum"/>
    <property type="evidence" value="ECO:0007669"/>
    <property type="project" value="TreeGrafter"/>
</dbReference>
<protein>
    <submittedName>
        <fullName evidence="2">Uncharacterized protein</fullName>
    </submittedName>
</protein>
<dbReference type="EMBL" id="JAWIZZ010000053">
    <property type="protein sequence ID" value="KAK5778446.1"/>
    <property type="molecule type" value="Genomic_DNA"/>
</dbReference>
<dbReference type="GO" id="GO:0006506">
    <property type="term" value="P:GPI anchor biosynthetic process"/>
    <property type="evidence" value="ECO:0007669"/>
    <property type="project" value="InterPro"/>
</dbReference>
<evidence type="ECO:0000313" key="3">
    <source>
        <dbReference type="Proteomes" id="UP001306508"/>
    </source>
</evidence>
<comment type="caution">
    <text evidence="2">The sequence shown here is derived from an EMBL/GenBank/DDBJ whole genome shotgun (WGS) entry which is preliminary data.</text>
</comment>
<keyword evidence="1" id="KW-0472">Membrane</keyword>
<feature type="transmembrane region" description="Helical" evidence="1">
    <location>
        <begin position="298"/>
        <end position="314"/>
    </location>
</feature>
<dbReference type="PANTHER" id="PTHR21329:SF3">
    <property type="entry name" value="PHOSPHATIDYLINOSITOL N-ACETYLGLUCOSAMINYLTRANSFERASE SUBUNIT Q"/>
    <property type="match status" value="1"/>
</dbReference>
<evidence type="ECO:0000256" key="1">
    <source>
        <dbReference type="SAM" id="Phobius"/>
    </source>
</evidence>
<keyword evidence="1" id="KW-1133">Transmembrane helix</keyword>
<gene>
    <name evidence="2" type="ORF">RI543_004111</name>
</gene>
<sequence length="492" mass="57542">MYATNKLESGNYLVLDVISGATFRKPGFTGSILPPYYCVARCFGNEWLLVDEKTWVIKYEAPNLKLMQFLSLEPILLTLPERQENCKPSSGGIQKLLDYKKYQVDKARLKSDIDQINLYYKYLSDFKRKFFLTESLPKVETFNNDNELQLPCQFYPDYIRFYNTIWLIINDISFGLILGALMFENQDYLVNCLHGKIRYCLYDFVKKVTIGLADNPFGIKLNAELTHFLSELFLWIIDFSYLHIIEPLTEVETLSKLINWNSNVMSFVGATFGLSLVVDFLSLCGFHIFLFYHIINKLYAWQLNAMTNLYYLFRGKKKNKLRNRIDFNHFELDQLLMGMLLFIIMVYLTPTILAFYVSYTGLRILLIYAEISFEAVITLINHFPLFALLLRMKDPKRLPGGISFDLKLTTNGSYLFLRNNPLKMGMLFKPFTMVLNRILDNYCSIHTLINIIKGRPIIMDRHKLYQVLYSSLPKEPVNINETFKQIFDTIPV</sequence>
<feature type="transmembrane region" description="Helical" evidence="1">
    <location>
        <begin position="335"/>
        <end position="359"/>
    </location>
</feature>